<proteinExistence type="predicted"/>
<protein>
    <submittedName>
        <fullName evidence="1">Uncharacterized protein</fullName>
    </submittedName>
</protein>
<dbReference type="AlphaFoldDB" id="A0A1T5CT25"/>
<evidence type="ECO:0000313" key="2">
    <source>
        <dbReference type="Proteomes" id="UP000190044"/>
    </source>
</evidence>
<organism evidence="1 2">
    <name type="scientific">Sphingopyxis flava</name>
    <dbReference type="NCBI Taxonomy" id="1507287"/>
    <lineage>
        <taxon>Bacteria</taxon>
        <taxon>Pseudomonadati</taxon>
        <taxon>Pseudomonadota</taxon>
        <taxon>Alphaproteobacteria</taxon>
        <taxon>Sphingomonadales</taxon>
        <taxon>Sphingomonadaceae</taxon>
        <taxon>Sphingopyxis</taxon>
    </lineage>
</organism>
<dbReference type="EMBL" id="FUYP01000011">
    <property type="protein sequence ID" value="SKB62635.1"/>
    <property type="molecule type" value="Genomic_DNA"/>
</dbReference>
<name>A0A1T5CT25_9SPHN</name>
<dbReference type="Proteomes" id="UP000190044">
    <property type="component" value="Unassembled WGS sequence"/>
</dbReference>
<gene>
    <name evidence="1" type="ORF">SAMN06295937_101191</name>
</gene>
<reference evidence="2" key="1">
    <citation type="submission" date="2017-02" db="EMBL/GenBank/DDBJ databases">
        <authorList>
            <person name="Varghese N."/>
            <person name="Submissions S."/>
        </authorList>
    </citation>
    <scope>NUCLEOTIDE SEQUENCE [LARGE SCALE GENOMIC DNA]</scope>
    <source>
        <strain evidence="2">R11H</strain>
    </source>
</reference>
<evidence type="ECO:0000313" key="1">
    <source>
        <dbReference type="EMBL" id="SKB62635.1"/>
    </source>
</evidence>
<sequence>MDILSGNQASPKFQSVLYRRRLERVNPFWVYEFGVLCQTPGFRPRDLMILMPGLRRDQIERGLREVVVREEDIRRNVASVTEEDAVKFMQLGALPSYSVALVRSGATVHGVDARVLRRAKRSGRLLFKGKH</sequence>
<accession>A0A1T5CT25</accession>
<keyword evidence="2" id="KW-1185">Reference proteome</keyword>